<feature type="transmembrane region" description="Helical" evidence="12">
    <location>
        <begin position="150"/>
        <end position="171"/>
    </location>
</feature>
<evidence type="ECO:0000256" key="9">
    <source>
        <dbReference type="ARBA" id="ARBA00023136"/>
    </source>
</evidence>
<keyword evidence="10" id="KW-0675">Receptor</keyword>
<evidence type="ECO:0000256" key="2">
    <source>
        <dbReference type="ARBA" id="ARBA00008130"/>
    </source>
</evidence>
<dbReference type="InterPro" id="IPR001425">
    <property type="entry name" value="Arc/bac/fun_rhodopsins"/>
</dbReference>
<feature type="transmembrane region" description="Helical" evidence="12">
    <location>
        <begin position="42"/>
        <end position="61"/>
    </location>
</feature>
<dbReference type="PANTHER" id="PTHR28286:SF2">
    <property type="entry name" value="BACTERIORHODOPSIN _OPSIN, NOPA (EUROFUNG)"/>
    <property type="match status" value="1"/>
</dbReference>
<keyword evidence="5 12" id="KW-0812">Transmembrane</keyword>
<comment type="similarity">
    <text evidence="2">Belongs to the archaeal/bacterial/fungal opsin family.</text>
</comment>
<protein>
    <submittedName>
        <fullName evidence="13">Putative opsin</fullName>
    </submittedName>
</protein>
<comment type="caution">
    <text evidence="13">The sequence shown here is derived from an EMBL/GenBank/DDBJ whole genome shotgun (WGS) entry which is preliminary data.</text>
</comment>
<dbReference type="CDD" id="cd15028">
    <property type="entry name" value="7tm_Opsin-1_euk"/>
    <property type="match status" value="1"/>
</dbReference>
<evidence type="ECO:0000313" key="14">
    <source>
        <dbReference type="Proteomes" id="UP000283841"/>
    </source>
</evidence>
<dbReference type="GO" id="GO:0009881">
    <property type="term" value="F:photoreceptor activity"/>
    <property type="evidence" value="ECO:0007669"/>
    <property type="project" value="UniProtKB-KW"/>
</dbReference>
<feature type="transmembrane region" description="Helical" evidence="12">
    <location>
        <begin position="177"/>
        <end position="199"/>
    </location>
</feature>
<comment type="subcellular location">
    <subcellularLocation>
        <location evidence="1">Membrane</location>
        <topology evidence="1">Multi-pass membrane protein</topology>
    </subcellularLocation>
</comment>
<organism evidence="13 14">
    <name type="scientific">Byssochlamys spectabilis</name>
    <name type="common">Paecilomyces variotii</name>
    <dbReference type="NCBI Taxonomy" id="264951"/>
    <lineage>
        <taxon>Eukaryota</taxon>
        <taxon>Fungi</taxon>
        <taxon>Dikarya</taxon>
        <taxon>Ascomycota</taxon>
        <taxon>Pezizomycotina</taxon>
        <taxon>Eurotiomycetes</taxon>
        <taxon>Eurotiomycetidae</taxon>
        <taxon>Eurotiales</taxon>
        <taxon>Thermoascaceae</taxon>
        <taxon>Paecilomyces</taxon>
    </lineage>
</organism>
<dbReference type="STRING" id="264951.A0A443HH93"/>
<keyword evidence="14" id="KW-1185">Reference proteome</keyword>
<feature type="transmembrane region" description="Helical" evidence="12">
    <location>
        <begin position="211"/>
        <end position="234"/>
    </location>
</feature>
<dbReference type="SMART" id="SM01021">
    <property type="entry name" value="Bac_rhodopsin"/>
    <property type="match status" value="1"/>
</dbReference>
<keyword evidence="3" id="KW-0600">Photoreceptor protein</keyword>
<reference evidence="13 14" key="1">
    <citation type="journal article" date="2018" name="Front. Microbiol.">
        <title>Genomic and genetic insights into a cosmopolitan fungus, Paecilomyces variotii (Eurotiales).</title>
        <authorList>
            <person name="Urquhart A.S."/>
            <person name="Mondo S.J."/>
            <person name="Makela M.R."/>
            <person name="Hane J.K."/>
            <person name="Wiebenga A."/>
            <person name="He G."/>
            <person name="Mihaltcheva S."/>
            <person name="Pangilinan J."/>
            <person name="Lipzen A."/>
            <person name="Barry K."/>
            <person name="de Vries R.P."/>
            <person name="Grigoriev I.V."/>
            <person name="Idnurm A."/>
        </authorList>
    </citation>
    <scope>NUCLEOTIDE SEQUENCE [LARGE SCALE GENOMIC DNA]</scope>
    <source>
        <strain evidence="13 14">CBS 101075</strain>
    </source>
</reference>
<evidence type="ECO:0000313" key="13">
    <source>
        <dbReference type="EMBL" id="RWQ91195.1"/>
    </source>
</evidence>
<dbReference type="SUPFAM" id="SSF81321">
    <property type="entry name" value="Family A G protein-coupled receptor-like"/>
    <property type="match status" value="1"/>
</dbReference>
<dbReference type="AlphaFoldDB" id="A0A443HH93"/>
<sequence length="301" mass="32784">MIKTHLPPVPSPTTTSSVAPIPTVIPGNEPIFQHVHGIGKRTLWVVTVAMGISSLVFYILATRAPISKRLFHILTSLITTISFISYLAMATGDGIAWSHIQIHESHKHVPDTKQDVFRQVFWFRYVNWILTSPLILINLALLGGLSGAHLLVAVSADLIMFGTGLLTSFAGNDGRKWAWFTISAIAYLVVVHQIGFNGGRAAANKDAQTKRFYGSIAGTSLVTLALYPIILAASTLSHRISLDAEVVIWAVFDIVAQGIFGYWLLLTHDRSSSSFSLYLDGFWSRGVGQEGAIRVGEEDGA</sequence>
<dbReference type="PRINTS" id="PR00251">
    <property type="entry name" value="BACTRLOPSIN"/>
</dbReference>
<evidence type="ECO:0000256" key="8">
    <source>
        <dbReference type="ARBA" id="ARBA00022991"/>
    </source>
</evidence>
<feature type="transmembrane region" description="Helical" evidence="12">
    <location>
        <begin position="246"/>
        <end position="266"/>
    </location>
</feature>
<dbReference type="EMBL" id="RCNU01000026">
    <property type="protein sequence ID" value="RWQ91195.1"/>
    <property type="molecule type" value="Genomic_DNA"/>
</dbReference>
<gene>
    <name evidence="13" type="ORF">C8Q69DRAFT_518216</name>
</gene>
<evidence type="ECO:0000256" key="6">
    <source>
        <dbReference type="ARBA" id="ARBA00022925"/>
    </source>
</evidence>
<keyword evidence="9 12" id="KW-0472">Membrane</keyword>
<dbReference type="Pfam" id="PF01036">
    <property type="entry name" value="Bac_rhodopsin"/>
    <property type="match status" value="1"/>
</dbReference>
<evidence type="ECO:0000256" key="11">
    <source>
        <dbReference type="SAM" id="MobiDB-lite"/>
    </source>
</evidence>
<dbReference type="GeneID" id="39602709"/>
<feature type="transmembrane region" description="Helical" evidence="12">
    <location>
        <begin position="125"/>
        <end position="143"/>
    </location>
</feature>
<keyword evidence="6" id="KW-0681">Retinal protein</keyword>
<keyword evidence="4" id="KW-0716">Sensory transduction</keyword>
<dbReference type="GO" id="GO:0005886">
    <property type="term" value="C:plasma membrane"/>
    <property type="evidence" value="ECO:0007669"/>
    <property type="project" value="TreeGrafter"/>
</dbReference>
<feature type="region of interest" description="Disordered" evidence="11">
    <location>
        <begin position="1"/>
        <end position="20"/>
    </location>
</feature>
<feature type="transmembrane region" description="Helical" evidence="12">
    <location>
        <begin position="70"/>
        <end position="89"/>
    </location>
</feature>
<dbReference type="GO" id="GO:0007602">
    <property type="term" value="P:phototransduction"/>
    <property type="evidence" value="ECO:0007669"/>
    <property type="project" value="UniProtKB-KW"/>
</dbReference>
<evidence type="ECO:0000256" key="1">
    <source>
        <dbReference type="ARBA" id="ARBA00004141"/>
    </source>
</evidence>
<evidence type="ECO:0000256" key="4">
    <source>
        <dbReference type="ARBA" id="ARBA00022606"/>
    </source>
</evidence>
<keyword evidence="8" id="KW-0157">Chromophore</keyword>
<dbReference type="Gene3D" id="1.20.1070.10">
    <property type="entry name" value="Rhodopsin 7-helix transmembrane proteins"/>
    <property type="match status" value="1"/>
</dbReference>
<accession>A0A443HH93</accession>
<evidence type="ECO:0000256" key="5">
    <source>
        <dbReference type="ARBA" id="ARBA00022692"/>
    </source>
</evidence>
<keyword evidence="7 12" id="KW-1133">Transmembrane helix</keyword>
<dbReference type="RefSeq" id="XP_028480840.1">
    <property type="nucleotide sequence ID" value="XM_028633432.1"/>
</dbReference>
<evidence type="ECO:0000256" key="10">
    <source>
        <dbReference type="ARBA" id="ARBA00023170"/>
    </source>
</evidence>
<evidence type="ECO:0000256" key="3">
    <source>
        <dbReference type="ARBA" id="ARBA00022543"/>
    </source>
</evidence>
<name>A0A443HH93_BYSSP</name>
<dbReference type="PANTHER" id="PTHR28286">
    <property type="match status" value="1"/>
</dbReference>
<dbReference type="FunFam" id="1.20.1070.10:FF:000160">
    <property type="entry name" value="Related to Opsin-1"/>
    <property type="match status" value="1"/>
</dbReference>
<dbReference type="VEuPathDB" id="FungiDB:C8Q69DRAFT_518216"/>
<evidence type="ECO:0000256" key="7">
    <source>
        <dbReference type="ARBA" id="ARBA00022989"/>
    </source>
</evidence>
<evidence type="ECO:0000256" key="12">
    <source>
        <dbReference type="SAM" id="Phobius"/>
    </source>
</evidence>
<dbReference type="Proteomes" id="UP000283841">
    <property type="component" value="Unassembled WGS sequence"/>
</dbReference>
<dbReference type="GO" id="GO:0005783">
    <property type="term" value="C:endoplasmic reticulum"/>
    <property type="evidence" value="ECO:0007669"/>
    <property type="project" value="TreeGrafter"/>
</dbReference>
<proteinExistence type="inferred from homology"/>